<sequence length="188" mass="20338">MDSERFVRRHPFLPPSLPSLPVFAPWILLIVESVRLSILATSTLTYSIPTRTTVQIFDDDCTVLAISISESTVVSLVIAPPSLQMQNLNSPSVHTRSLQAQPQQARALSLGVPLSETPSLMASILSSPMALATVSNGYLIACAGARNLPDKALLPRLAVRHTKRSVAVALGRLRSLSRRYASARSLDL</sequence>
<dbReference type="EMBL" id="JH711583">
    <property type="protein sequence ID" value="EIW78008.1"/>
    <property type="molecule type" value="Genomic_DNA"/>
</dbReference>
<dbReference type="AlphaFoldDB" id="A0A5M3MFH7"/>
<evidence type="ECO:0000313" key="1">
    <source>
        <dbReference type="EMBL" id="EIW78008.1"/>
    </source>
</evidence>
<gene>
    <name evidence="1" type="ORF">CONPUDRAFT_157175</name>
</gene>
<dbReference type="GeneID" id="19203718"/>
<comment type="caution">
    <text evidence="1">The sequence shown here is derived from an EMBL/GenBank/DDBJ whole genome shotgun (WGS) entry which is preliminary data.</text>
</comment>
<accession>A0A5M3MFH7</accession>
<evidence type="ECO:0000313" key="2">
    <source>
        <dbReference type="Proteomes" id="UP000053558"/>
    </source>
</evidence>
<protein>
    <submittedName>
        <fullName evidence="1">Uncharacterized protein</fullName>
    </submittedName>
</protein>
<reference evidence="2" key="1">
    <citation type="journal article" date="2012" name="Science">
        <title>The Paleozoic origin of enzymatic lignin decomposition reconstructed from 31 fungal genomes.</title>
        <authorList>
            <person name="Floudas D."/>
            <person name="Binder M."/>
            <person name="Riley R."/>
            <person name="Barry K."/>
            <person name="Blanchette R.A."/>
            <person name="Henrissat B."/>
            <person name="Martinez A.T."/>
            <person name="Otillar R."/>
            <person name="Spatafora J.W."/>
            <person name="Yadav J.S."/>
            <person name="Aerts A."/>
            <person name="Benoit I."/>
            <person name="Boyd A."/>
            <person name="Carlson A."/>
            <person name="Copeland A."/>
            <person name="Coutinho P.M."/>
            <person name="de Vries R.P."/>
            <person name="Ferreira P."/>
            <person name="Findley K."/>
            <person name="Foster B."/>
            <person name="Gaskell J."/>
            <person name="Glotzer D."/>
            <person name="Gorecki P."/>
            <person name="Heitman J."/>
            <person name="Hesse C."/>
            <person name="Hori C."/>
            <person name="Igarashi K."/>
            <person name="Jurgens J.A."/>
            <person name="Kallen N."/>
            <person name="Kersten P."/>
            <person name="Kohler A."/>
            <person name="Kuees U."/>
            <person name="Kumar T.K.A."/>
            <person name="Kuo A."/>
            <person name="LaButti K."/>
            <person name="Larrondo L.F."/>
            <person name="Lindquist E."/>
            <person name="Ling A."/>
            <person name="Lombard V."/>
            <person name="Lucas S."/>
            <person name="Lundell T."/>
            <person name="Martin R."/>
            <person name="McLaughlin D.J."/>
            <person name="Morgenstern I."/>
            <person name="Morin E."/>
            <person name="Murat C."/>
            <person name="Nagy L.G."/>
            <person name="Nolan M."/>
            <person name="Ohm R.A."/>
            <person name="Patyshakuliyeva A."/>
            <person name="Rokas A."/>
            <person name="Ruiz-Duenas F.J."/>
            <person name="Sabat G."/>
            <person name="Salamov A."/>
            <person name="Samejima M."/>
            <person name="Schmutz J."/>
            <person name="Slot J.C."/>
            <person name="St John F."/>
            <person name="Stenlid J."/>
            <person name="Sun H."/>
            <person name="Sun S."/>
            <person name="Syed K."/>
            <person name="Tsang A."/>
            <person name="Wiebenga A."/>
            <person name="Young D."/>
            <person name="Pisabarro A."/>
            <person name="Eastwood D.C."/>
            <person name="Martin F."/>
            <person name="Cullen D."/>
            <person name="Grigoriev I.V."/>
            <person name="Hibbett D.S."/>
        </authorList>
    </citation>
    <scope>NUCLEOTIDE SEQUENCE [LARGE SCALE GENOMIC DNA]</scope>
    <source>
        <strain evidence="2">RWD-64-598 SS2</strain>
    </source>
</reference>
<dbReference type="Proteomes" id="UP000053558">
    <property type="component" value="Unassembled WGS sequence"/>
</dbReference>
<organism evidence="1 2">
    <name type="scientific">Coniophora puteana (strain RWD-64-598)</name>
    <name type="common">Brown rot fungus</name>
    <dbReference type="NCBI Taxonomy" id="741705"/>
    <lineage>
        <taxon>Eukaryota</taxon>
        <taxon>Fungi</taxon>
        <taxon>Dikarya</taxon>
        <taxon>Basidiomycota</taxon>
        <taxon>Agaricomycotina</taxon>
        <taxon>Agaricomycetes</taxon>
        <taxon>Agaricomycetidae</taxon>
        <taxon>Boletales</taxon>
        <taxon>Coniophorineae</taxon>
        <taxon>Coniophoraceae</taxon>
        <taxon>Coniophora</taxon>
    </lineage>
</organism>
<name>A0A5M3MFH7_CONPW</name>
<dbReference type="KEGG" id="cput:CONPUDRAFT_157175"/>
<dbReference type="RefSeq" id="XP_007772285.1">
    <property type="nucleotide sequence ID" value="XM_007774095.1"/>
</dbReference>
<keyword evidence="2" id="KW-1185">Reference proteome</keyword>
<proteinExistence type="predicted"/>